<evidence type="ECO:0000313" key="2">
    <source>
        <dbReference type="Proteomes" id="UP000595759"/>
    </source>
</evidence>
<organism evidence="1 2">
    <name type="scientific">Streptomyces phage Belfort</name>
    <dbReference type="NCBI Taxonomy" id="2801887"/>
    <lineage>
        <taxon>Viruses</taxon>
        <taxon>Duplodnaviria</taxon>
        <taxon>Heunggongvirae</taxon>
        <taxon>Uroviricota</taxon>
        <taxon>Caudoviricetes</taxon>
        <taxon>Stanwilliamsviridae</taxon>
        <taxon>Loccivirinae</taxon>
        <taxon>Gilsonvirus</taxon>
        <taxon>Gilsonvirus comrade</taxon>
    </lineage>
</organism>
<reference evidence="1 2" key="1">
    <citation type="submission" date="2020-12" db="EMBL/GenBank/DDBJ databases">
        <authorList>
            <person name="Purtell M.C."/>
            <person name="Schipma A.E."/>
            <person name="Sexton W.L."/>
            <person name="Shaffer C.D."/>
            <person name="Weston-Hafer K.A."/>
            <person name="Garlena R.A."/>
            <person name="Russell D.A."/>
            <person name="Pope W.H."/>
            <person name="Jacobs-Sera D."/>
            <person name="Hatfull G.F."/>
        </authorList>
    </citation>
    <scope>NUCLEOTIDE SEQUENCE [LARGE SCALE GENOMIC DNA]</scope>
</reference>
<dbReference type="Proteomes" id="UP000595759">
    <property type="component" value="Genome"/>
</dbReference>
<dbReference type="EMBL" id="MW365952">
    <property type="protein sequence ID" value="QQO39823.1"/>
    <property type="molecule type" value="Genomic_DNA"/>
</dbReference>
<sequence>MAGLPKKLYYVLIKPGGKPLGYGKKGGGKYTSRSAAESQAEDLKRQGVNVTLWESSEIDWTEVPISVPENQEPLW</sequence>
<proteinExistence type="predicted"/>
<evidence type="ECO:0000313" key="1">
    <source>
        <dbReference type="EMBL" id="QQO39823.1"/>
    </source>
</evidence>
<accession>A0A7T7Z9R5</accession>
<protein>
    <submittedName>
        <fullName evidence="1">Uncharacterized protein</fullName>
    </submittedName>
</protein>
<gene>
    <name evidence="1" type="primary">163</name>
    <name evidence="1" type="ORF">SEA_BELFORT_163</name>
</gene>
<name>A0A7T7Z9R5_9CAUD</name>